<dbReference type="STRING" id="504797.SAMN05421678_10669"/>
<evidence type="ECO:0000256" key="1">
    <source>
        <dbReference type="SAM" id="MobiDB-lite"/>
    </source>
</evidence>
<accession>A0A1I2S1A9</accession>
<evidence type="ECO:0008006" key="4">
    <source>
        <dbReference type="Google" id="ProtNLM"/>
    </source>
</evidence>
<feature type="region of interest" description="Disordered" evidence="1">
    <location>
        <begin position="1"/>
        <end position="26"/>
    </location>
</feature>
<evidence type="ECO:0000313" key="2">
    <source>
        <dbReference type="EMBL" id="SFG46530.1"/>
    </source>
</evidence>
<feature type="region of interest" description="Disordered" evidence="1">
    <location>
        <begin position="96"/>
        <end position="125"/>
    </location>
</feature>
<dbReference type="Proteomes" id="UP000199052">
    <property type="component" value="Unassembled WGS sequence"/>
</dbReference>
<gene>
    <name evidence="2" type="ORF">SAMN05421678_10669</name>
</gene>
<feature type="compositionally biased region" description="Gly residues" evidence="1">
    <location>
        <begin position="96"/>
        <end position="117"/>
    </location>
</feature>
<sequence length="474" mass="50039">MEPNERLRSARERTGSRESPGHAMSRQEMADQLNTYLFRVTGREFGIDANYVGKLERGVIRWPQKLYRDAFRAVLGASTDRELGFFNPRRAPALAGNGGAGGVGGAGTGTTGSGSNGHSGTAGDSGGTAALSVRIGASGAPAAGSGAGGAGGAGLVPAAAFALLGPLEATPIPSRIGRDEIGHVRAAAVLFSRWDHSYGGGFVRDAVVAQLRWSARLLQAGAGHRERLELHEAVGHLAHVAGFMAFDAYAFTDAERLFRFALACAEAAGTWHLRAKVLSSMARLAVWRGQAATALGLTDLALVRSDRITPTEQAMLLTARARGLARLGRTRETLRVVGAADDAFARSNPAEDPPWMAYYDAAQHAGDTGHALFDLEVRGYPTEAGRRLAAAVAGHTPVYARSRTISRIKLASLLMATDDPREGVAVGTPALEGAGRLRSRRTAEDLRELRRYAGQHANVPDVADLRRRIGTLVG</sequence>
<protein>
    <recommendedName>
        <fullName evidence="4">Helix-turn-helix domain-containing protein</fullName>
    </recommendedName>
</protein>
<evidence type="ECO:0000313" key="3">
    <source>
        <dbReference type="Proteomes" id="UP000199052"/>
    </source>
</evidence>
<proteinExistence type="predicted"/>
<organism evidence="2 3">
    <name type="scientific">Actinopolymorpha cephalotaxi</name>
    <dbReference type="NCBI Taxonomy" id="504797"/>
    <lineage>
        <taxon>Bacteria</taxon>
        <taxon>Bacillati</taxon>
        <taxon>Actinomycetota</taxon>
        <taxon>Actinomycetes</taxon>
        <taxon>Propionibacteriales</taxon>
        <taxon>Actinopolymorphaceae</taxon>
        <taxon>Actinopolymorpha</taxon>
    </lineage>
</organism>
<dbReference type="EMBL" id="FOOI01000006">
    <property type="protein sequence ID" value="SFG46530.1"/>
    <property type="molecule type" value="Genomic_DNA"/>
</dbReference>
<dbReference type="AlphaFoldDB" id="A0A1I2S1A9"/>
<reference evidence="2 3" key="1">
    <citation type="submission" date="2016-10" db="EMBL/GenBank/DDBJ databases">
        <authorList>
            <person name="de Groot N.N."/>
        </authorList>
    </citation>
    <scope>NUCLEOTIDE SEQUENCE [LARGE SCALE GENOMIC DNA]</scope>
    <source>
        <strain evidence="2 3">CPCC 202808</strain>
    </source>
</reference>
<feature type="compositionally biased region" description="Basic and acidic residues" evidence="1">
    <location>
        <begin position="1"/>
        <end position="20"/>
    </location>
</feature>
<name>A0A1I2S1A9_9ACTN</name>